<dbReference type="RefSeq" id="WP_267151666.1">
    <property type="nucleotide sequence ID" value="NZ_JAPMLT010000004.1"/>
</dbReference>
<dbReference type="Pfam" id="PF01520">
    <property type="entry name" value="Amidase_3"/>
    <property type="match status" value="1"/>
</dbReference>
<dbReference type="InterPro" id="IPR002508">
    <property type="entry name" value="MurNAc-LAA_cat"/>
</dbReference>
<dbReference type="SMART" id="SM00646">
    <property type="entry name" value="Ami_3"/>
    <property type="match status" value="1"/>
</dbReference>
<dbReference type="SUPFAM" id="SSF53187">
    <property type="entry name" value="Zn-dependent exopeptidases"/>
    <property type="match status" value="1"/>
</dbReference>
<dbReference type="PANTHER" id="PTHR30404:SF0">
    <property type="entry name" value="N-ACETYLMURAMOYL-L-ALANINE AMIDASE AMIC"/>
    <property type="match status" value="1"/>
</dbReference>
<accession>A0ABT3X0I5</accession>
<dbReference type="Gene3D" id="3.40.630.40">
    <property type="entry name" value="Zn-dependent exopeptidases"/>
    <property type="match status" value="1"/>
</dbReference>
<evidence type="ECO:0000259" key="2">
    <source>
        <dbReference type="SMART" id="SM00646"/>
    </source>
</evidence>
<sequence length="293" mass="31385">MSIPFATTAQPVIVIDPGHGGRDPGACSNGSREKDITLHISLQLRDLLTRAGFVVVMTRETDKHLGSDVSADLRERARISDAAGAIVFFSIHLNAGGGRGAEIYVHKDGGDIRPLAQSVVENVATVMGIHGTPIKSSSSVRGGGLYVVDRTEARAMLIEIGYIDSDDLQKILDHIDEFAPLIARAFCEFFGKPYRQQEPTLPVVAVNDAIKLLGTMAGVGDAEALVAFNFAANAARRAAGLPITQDLGKPAQEDAGHVCDILSKLWHLTKREDIRAVYSHMADALREATGIPK</sequence>
<gene>
    <name evidence="3" type="ORF">OS242_10645</name>
</gene>
<dbReference type="EMBL" id="JAPMLT010000004">
    <property type="protein sequence ID" value="MCX7570421.1"/>
    <property type="molecule type" value="Genomic_DNA"/>
</dbReference>
<keyword evidence="1" id="KW-0378">Hydrolase</keyword>
<reference evidence="3 4" key="1">
    <citation type="submission" date="2022-11" db="EMBL/GenBank/DDBJ databases">
        <title>Study of microbial diversity in lake waters.</title>
        <authorList>
            <person name="Zhang J."/>
        </authorList>
    </citation>
    <scope>NUCLEOTIDE SEQUENCE [LARGE SCALE GENOMIC DNA]</scope>
    <source>
        <strain evidence="3 4">DT12</strain>
    </source>
</reference>
<dbReference type="Proteomes" id="UP001208017">
    <property type="component" value="Unassembled WGS sequence"/>
</dbReference>
<evidence type="ECO:0000256" key="1">
    <source>
        <dbReference type="ARBA" id="ARBA00022801"/>
    </source>
</evidence>
<protein>
    <submittedName>
        <fullName evidence="3">N-acetylmuramoyl-L-alanine amidase</fullName>
    </submittedName>
</protein>
<name>A0ABT3X0I5_9BACL</name>
<evidence type="ECO:0000313" key="4">
    <source>
        <dbReference type="Proteomes" id="UP001208017"/>
    </source>
</evidence>
<keyword evidence="4" id="KW-1185">Reference proteome</keyword>
<evidence type="ECO:0000313" key="3">
    <source>
        <dbReference type="EMBL" id="MCX7570421.1"/>
    </source>
</evidence>
<dbReference type="PANTHER" id="PTHR30404">
    <property type="entry name" value="N-ACETYLMURAMOYL-L-ALANINE AMIDASE"/>
    <property type="match status" value="1"/>
</dbReference>
<dbReference type="CDD" id="cd02696">
    <property type="entry name" value="MurNAc-LAA"/>
    <property type="match status" value="1"/>
</dbReference>
<proteinExistence type="predicted"/>
<feature type="domain" description="MurNAc-LAA" evidence="2">
    <location>
        <begin position="77"/>
        <end position="187"/>
    </location>
</feature>
<dbReference type="InterPro" id="IPR050695">
    <property type="entry name" value="N-acetylmuramoyl_amidase_3"/>
</dbReference>
<organism evidence="3 4">
    <name type="scientific">Tumebacillus lacus</name>
    <dbReference type="NCBI Taxonomy" id="2995335"/>
    <lineage>
        <taxon>Bacteria</taxon>
        <taxon>Bacillati</taxon>
        <taxon>Bacillota</taxon>
        <taxon>Bacilli</taxon>
        <taxon>Bacillales</taxon>
        <taxon>Alicyclobacillaceae</taxon>
        <taxon>Tumebacillus</taxon>
    </lineage>
</organism>
<comment type="caution">
    <text evidence="3">The sequence shown here is derived from an EMBL/GenBank/DDBJ whole genome shotgun (WGS) entry which is preliminary data.</text>
</comment>